<evidence type="ECO:0000313" key="5">
    <source>
        <dbReference type="EMBL" id="KAB2688447.1"/>
    </source>
</evidence>
<gene>
    <name evidence="5" type="ORF">F9L08_06040</name>
</gene>
<evidence type="ECO:0000313" key="6">
    <source>
        <dbReference type="Proteomes" id="UP000481643"/>
    </source>
</evidence>
<dbReference type="GO" id="GO:0052621">
    <property type="term" value="F:diguanylate cyclase activity"/>
    <property type="evidence" value="ECO:0007669"/>
    <property type="project" value="UniProtKB-EC"/>
</dbReference>
<dbReference type="RefSeq" id="WP_151651343.1">
    <property type="nucleotide sequence ID" value="NZ_WBVX01000004.1"/>
</dbReference>
<dbReference type="Proteomes" id="UP000481643">
    <property type="component" value="Unassembled WGS sequence"/>
</dbReference>
<evidence type="ECO:0000256" key="3">
    <source>
        <dbReference type="SAM" id="Phobius"/>
    </source>
</evidence>
<proteinExistence type="predicted"/>
<dbReference type="InterPro" id="IPR029787">
    <property type="entry name" value="Nucleotide_cyclase"/>
</dbReference>
<keyword evidence="3" id="KW-0472">Membrane</keyword>
<keyword evidence="3" id="KW-1133">Transmembrane helix</keyword>
<accession>A0A6L3YUL6</accession>
<dbReference type="PROSITE" id="PS50887">
    <property type="entry name" value="GGDEF"/>
    <property type="match status" value="1"/>
</dbReference>
<dbReference type="InterPro" id="IPR000160">
    <property type="entry name" value="GGDEF_dom"/>
</dbReference>
<dbReference type="Gene3D" id="3.30.70.270">
    <property type="match status" value="1"/>
</dbReference>
<dbReference type="Pfam" id="PF00990">
    <property type="entry name" value="GGDEF"/>
    <property type="match status" value="1"/>
</dbReference>
<evidence type="ECO:0000256" key="1">
    <source>
        <dbReference type="ARBA" id="ARBA00012528"/>
    </source>
</evidence>
<evidence type="ECO:0000256" key="2">
    <source>
        <dbReference type="ARBA" id="ARBA00034247"/>
    </source>
</evidence>
<dbReference type="NCBIfam" id="TIGR00254">
    <property type="entry name" value="GGDEF"/>
    <property type="match status" value="1"/>
</dbReference>
<protein>
    <recommendedName>
        <fullName evidence="1">diguanylate cyclase</fullName>
        <ecNumber evidence="1">2.7.7.65</ecNumber>
    </recommendedName>
</protein>
<dbReference type="CDD" id="cd01949">
    <property type="entry name" value="GGDEF"/>
    <property type="match status" value="1"/>
</dbReference>
<dbReference type="AlphaFoldDB" id="A0A6L3YUL6"/>
<feature type="domain" description="GGDEF" evidence="4">
    <location>
        <begin position="165"/>
        <end position="296"/>
    </location>
</feature>
<dbReference type="InterPro" id="IPR050469">
    <property type="entry name" value="Diguanylate_Cyclase"/>
</dbReference>
<keyword evidence="3" id="KW-0812">Transmembrane</keyword>
<name>A0A6L3YUL6_9HYPH</name>
<reference evidence="5 6" key="1">
    <citation type="submission" date="2019-09" db="EMBL/GenBank/DDBJ databases">
        <title>Taxonomic organization of the family Brucellaceae based on a phylogenomic approach.</title>
        <authorList>
            <person name="Leclercq S."/>
            <person name="Cloeckaert A."/>
            <person name="Zygmunt M.S."/>
        </authorList>
    </citation>
    <scope>NUCLEOTIDE SEQUENCE [LARGE SCALE GENOMIC DNA]</scope>
    <source>
        <strain evidence="5 6">WS1830</strain>
    </source>
</reference>
<feature type="transmembrane region" description="Helical" evidence="3">
    <location>
        <begin position="72"/>
        <end position="95"/>
    </location>
</feature>
<evidence type="ECO:0000259" key="4">
    <source>
        <dbReference type="PROSITE" id="PS50887"/>
    </source>
</evidence>
<comment type="catalytic activity">
    <reaction evidence="2">
        <text>2 GTP = 3',3'-c-di-GMP + 2 diphosphate</text>
        <dbReference type="Rhea" id="RHEA:24898"/>
        <dbReference type="ChEBI" id="CHEBI:33019"/>
        <dbReference type="ChEBI" id="CHEBI:37565"/>
        <dbReference type="ChEBI" id="CHEBI:58805"/>
        <dbReference type="EC" id="2.7.7.65"/>
    </reaction>
</comment>
<organism evidence="5 6">
    <name type="scientific">Brucella tritici</name>
    <dbReference type="NCBI Taxonomy" id="94626"/>
    <lineage>
        <taxon>Bacteria</taxon>
        <taxon>Pseudomonadati</taxon>
        <taxon>Pseudomonadota</taxon>
        <taxon>Alphaproteobacteria</taxon>
        <taxon>Hyphomicrobiales</taxon>
        <taxon>Brucellaceae</taxon>
        <taxon>Brucella/Ochrobactrum group</taxon>
        <taxon>Brucella</taxon>
    </lineage>
</organism>
<feature type="transmembrane region" description="Helical" evidence="3">
    <location>
        <begin position="32"/>
        <end position="52"/>
    </location>
</feature>
<dbReference type="SUPFAM" id="SSF55073">
    <property type="entry name" value="Nucleotide cyclase"/>
    <property type="match status" value="1"/>
</dbReference>
<dbReference type="PANTHER" id="PTHR45138:SF9">
    <property type="entry name" value="DIGUANYLATE CYCLASE DGCM-RELATED"/>
    <property type="match status" value="1"/>
</dbReference>
<dbReference type="PANTHER" id="PTHR45138">
    <property type="entry name" value="REGULATORY COMPONENTS OF SENSORY TRANSDUCTION SYSTEM"/>
    <property type="match status" value="1"/>
</dbReference>
<comment type="caution">
    <text evidence="5">The sequence shown here is derived from an EMBL/GenBank/DDBJ whole genome shotgun (WGS) entry which is preliminary data.</text>
</comment>
<feature type="transmembrane region" description="Helical" evidence="3">
    <location>
        <begin position="107"/>
        <end position="124"/>
    </location>
</feature>
<sequence length="336" mass="36559">MQQNEKQWKDERACSFLLYLANLVDTLSFRGLWILTALSFAAIAVFNFALYWTGLHIAPLYMVPVALVSWRLGLRAGITVALTAAATSLTICLACGGPAKASALSNLVLQLLTLPVLAAIVASFRCSFDREHFLARRDGTTGAYNRVAFEQIAEQMILKASSKRARLLLIFFDLDGFKIINDRYGHEAGDRVLESLGAAAGSELPLGACFGRMGGDEFAILIPLEPHEDASHVTEHLHQRLSSALSQTIHGATCSMGAVIIPPGLNLPLKDIMRRADRVMYAVKRSSKNGVQFAALSHGLEQDELPLFAGTRAAADRQRLSEAGVRRHTADTVTLN</sequence>
<dbReference type="EMBL" id="WBVX01000004">
    <property type="protein sequence ID" value="KAB2688447.1"/>
    <property type="molecule type" value="Genomic_DNA"/>
</dbReference>
<dbReference type="SMART" id="SM00267">
    <property type="entry name" value="GGDEF"/>
    <property type="match status" value="1"/>
</dbReference>
<dbReference type="EC" id="2.7.7.65" evidence="1"/>
<dbReference type="InterPro" id="IPR043128">
    <property type="entry name" value="Rev_trsase/Diguanyl_cyclase"/>
</dbReference>